<reference evidence="1" key="1">
    <citation type="journal article" date="2020" name="Nature">
        <title>Giant virus diversity and host interactions through global metagenomics.</title>
        <authorList>
            <person name="Schulz F."/>
            <person name="Roux S."/>
            <person name="Paez-Espino D."/>
            <person name="Jungbluth S."/>
            <person name="Walsh D.A."/>
            <person name="Denef V.J."/>
            <person name="McMahon K.D."/>
            <person name="Konstantinidis K.T."/>
            <person name="Eloe-Fadrosh E.A."/>
            <person name="Kyrpides N.C."/>
            <person name="Woyke T."/>
        </authorList>
    </citation>
    <scope>NUCLEOTIDE SEQUENCE</scope>
    <source>
        <strain evidence="1">GVMAG-M-3300027206-1</strain>
    </source>
</reference>
<organism evidence="1">
    <name type="scientific">viral metagenome</name>
    <dbReference type="NCBI Taxonomy" id="1070528"/>
    <lineage>
        <taxon>unclassified sequences</taxon>
        <taxon>metagenomes</taxon>
        <taxon>organismal metagenomes</taxon>
    </lineage>
</organism>
<dbReference type="EMBL" id="MN740383">
    <property type="protein sequence ID" value="QHU03541.1"/>
    <property type="molecule type" value="Genomic_DNA"/>
</dbReference>
<proteinExistence type="predicted"/>
<accession>A0A6C0JF51</accession>
<name>A0A6C0JF51_9ZZZZ</name>
<dbReference type="AlphaFoldDB" id="A0A6C0JF51"/>
<evidence type="ECO:0000313" key="1">
    <source>
        <dbReference type="EMBL" id="QHU03541.1"/>
    </source>
</evidence>
<protein>
    <submittedName>
        <fullName evidence="1">Uncharacterized protein</fullName>
    </submittedName>
</protein>
<sequence>MLTIAEFILHPVASVKKRFRSRRGAAVHDAPPPPTESPNEWAFGPYSWKCIIDASDKEGRVDRTFIGFSQNMNITERTKLACDRHKMPGTECGEPNLIMKGGECDEVIYMKTKKDDKLINLSNPFFRG</sequence>